<accession>A0A151N6A5</accession>
<evidence type="ECO:0000256" key="1">
    <source>
        <dbReference type="SAM" id="MobiDB-lite"/>
    </source>
</evidence>
<gene>
    <name evidence="2" type="ORF">Y1Q_0007074</name>
</gene>
<evidence type="ECO:0000313" key="3">
    <source>
        <dbReference type="Proteomes" id="UP000050525"/>
    </source>
</evidence>
<name>A0A151N6A5_ALLMI</name>
<organism evidence="2 3">
    <name type="scientific">Alligator mississippiensis</name>
    <name type="common">American alligator</name>
    <dbReference type="NCBI Taxonomy" id="8496"/>
    <lineage>
        <taxon>Eukaryota</taxon>
        <taxon>Metazoa</taxon>
        <taxon>Chordata</taxon>
        <taxon>Craniata</taxon>
        <taxon>Vertebrata</taxon>
        <taxon>Euteleostomi</taxon>
        <taxon>Archelosauria</taxon>
        <taxon>Archosauria</taxon>
        <taxon>Crocodylia</taxon>
        <taxon>Alligatoridae</taxon>
        <taxon>Alligatorinae</taxon>
        <taxon>Alligator</taxon>
    </lineage>
</organism>
<keyword evidence="3" id="KW-1185">Reference proteome</keyword>
<comment type="caution">
    <text evidence="2">The sequence shown here is derived from an EMBL/GenBank/DDBJ whole genome shotgun (WGS) entry which is preliminary data.</text>
</comment>
<sequence>MKAHDMNCMSGACRAWHAYYEAMNNTLQPQHAVGTASISWDSDLTITAGQNYMPPETQITLELIKVKDSLLLQDSSTDMKTDLELDSNQSKSSGRLEHPGHPDVQE</sequence>
<dbReference type="AlphaFoldDB" id="A0A151N6A5"/>
<reference evidence="2 3" key="1">
    <citation type="journal article" date="2012" name="Genome Biol.">
        <title>Sequencing three crocodilian genomes to illuminate the evolution of archosaurs and amniotes.</title>
        <authorList>
            <person name="St John J.A."/>
            <person name="Braun E.L."/>
            <person name="Isberg S.R."/>
            <person name="Miles L.G."/>
            <person name="Chong A.Y."/>
            <person name="Gongora J."/>
            <person name="Dalzell P."/>
            <person name="Moran C."/>
            <person name="Bed'hom B."/>
            <person name="Abzhanov A."/>
            <person name="Burgess S.C."/>
            <person name="Cooksey A.M."/>
            <person name="Castoe T.A."/>
            <person name="Crawford N.G."/>
            <person name="Densmore L.D."/>
            <person name="Drew J.C."/>
            <person name="Edwards S.V."/>
            <person name="Faircloth B.C."/>
            <person name="Fujita M.K."/>
            <person name="Greenwold M.J."/>
            <person name="Hoffmann F.G."/>
            <person name="Howard J.M."/>
            <person name="Iguchi T."/>
            <person name="Janes D.E."/>
            <person name="Khan S.Y."/>
            <person name="Kohno S."/>
            <person name="de Koning A.J."/>
            <person name="Lance S.L."/>
            <person name="McCarthy F.M."/>
            <person name="McCormack J.E."/>
            <person name="Merchant M.E."/>
            <person name="Peterson D.G."/>
            <person name="Pollock D.D."/>
            <person name="Pourmand N."/>
            <person name="Raney B.J."/>
            <person name="Roessler K.A."/>
            <person name="Sanford J.R."/>
            <person name="Sawyer R.H."/>
            <person name="Schmidt C.J."/>
            <person name="Triplett E.W."/>
            <person name="Tuberville T.D."/>
            <person name="Venegas-Anaya M."/>
            <person name="Howard J.T."/>
            <person name="Jarvis E.D."/>
            <person name="Guillette L.J.Jr."/>
            <person name="Glenn T.C."/>
            <person name="Green R.E."/>
            <person name="Ray D.A."/>
        </authorList>
    </citation>
    <scope>NUCLEOTIDE SEQUENCE [LARGE SCALE GENOMIC DNA]</scope>
    <source>
        <strain evidence="2">KSC_2009_1</strain>
    </source>
</reference>
<evidence type="ECO:0000313" key="2">
    <source>
        <dbReference type="EMBL" id="KYO32055.1"/>
    </source>
</evidence>
<proteinExistence type="predicted"/>
<feature type="compositionally biased region" description="Basic and acidic residues" evidence="1">
    <location>
        <begin position="94"/>
        <end position="106"/>
    </location>
</feature>
<feature type="region of interest" description="Disordered" evidence="1">
    <location>
        <begin position="80"/>
        <end position="106"/>
    </location>
</feature>
<dbReference type="EMBL" id="AKHW03004004">
    <property type="protein sequence ID" value="KYO32055.1"/>
    <property type="molecule type" value="Genomic_DNA"/>
</dbReference>
<protein>
    <submittedName>
        <fullName evidence="2">Uncharacterized protein</fullName>
    </submittedName>
</protein>
<dbReference type="Proteomes" id="UP000050525">
    <property type="component" value="Unassembled WGS sequence"/>
</dbReference>